<comment type="caution">
    <text evidence="1">The sequence shown here is derived from an EMBL/GenBank/DDBJ whole genome shotgun (WGS) entry which is preliminary data.</text>
</comment>
<keyword evidence="2" id="KW-1185">Reference proteome</keyword>
<gene>
    <name evidence="1" type="ORF">A3K89_09445</name>
</gene>
<proteinExistence type="predicted"/>
<dbReference type="Proteomes" id="UP000077519">
    <property type="component" value="Unassembled WGS sequence"/>
</dbReference>
<evidence type="ECO:0000313" key="1">
    <source>
        <dbReference type="EMBL" id="OAK51896.1"/>
    </source>
</evidence>
<dbReference type="Gene3D" id="3.10.129.10">
    <property type="entry name" value="Hotdog Thioesterase"/>
    <property type="match status" value="1"/>
</dbReference>
<accession>A0A177Y8Q1</accession>
<name>A0A177Y8Q1_9NOCA</name>
<protein>
    <submittedName>
        <fullName evidence="1">Uncharacterized protein</fullName>
    </submittedName>
</protein>
<sequence length="161" mass="17329">MNPDLHTAEERARAVVGVRESRSLGTLSADHAVAFARAAAVDEPRYLDPTRADFAVHPMYLLSMLRGHQGGVDDDYRPDGMFADEVPGTAGLDVRLMAGGQAIEFLAEPVVGETVDAVRNLDAVTVKGRTGSQFLLLETVKDYVSSGAGTLARVRETFIVR</sequence>
<dbReference type="AlphaFoldDB" id="A0A177Y8Q1"/>
<evidence type="ECO:0000313" key="2">
    <source>
        <dbReference type="Proteomes" id="UP000077519"/>
    </source>
</evidence>
<dbReference type="EMBL" id="LVHI01000032">
    <property type="protein sequence ID" value="OAK51896.1"/>
    <property type="molecule type" value="Genomic_DNA"/>
</dbReference>
<dbReference type="RefSeq" id="WP_068429758.1">
    <property type="nucleotide sequence ID" value="NZ_LVHI01000032.1"/>
</dbReference>
<reference evidence="1 2" key="1">
    <citation type="submission" date="2016-03" db="EMBL/GenBank/DDBJ databases">
        <title>Genome sequence of Rhodococcus kyotonensis KB10.</title>
        <authorList>
            <person name="Jeong H."/>
            <person name="Hong C.E."/>
            <person name="Jo S.H."/>
            <person name="Park J.M."/>
        </authorList>
    </citation>
    <scope>NUCLEOTIDE SEQUENCE [LARGE SCALE GENOMIC DNA]</scope>
    <source>
        <strain evidence="1 2">KB10</strain>
    </source>
</reference>
<organism evidence="1 2">
    <name type="scientific">Rhodococcoides kyotonense</name>
    <dbReference type="NCBI Taxonomy" id="398843"/>
    <lineage>
        <taxon>Bacteria</taxon>
        <taxon>Bacillati</taxon>
        <taxon>Actinomycetota</taxon>
        <taxon>Actinomycetes</taxon>
        <taxon>Mycobacteriales</taxon>
        <taxon>Nocardiaceae</taxon>
        <taxon>Rhodococcoides</taxon>
    </lineage>
</organism>